<proteinExistence type="predicted"/>
<dbReference type="InterPro" id="IPR003607">
    <property type="entry name" value="HD/PDEase_dom"/>
</dbReference>
<gene>
    <name evidence="3" type="ORF">UT53_C0034G0002</name>
</gene>
<dbReference type="CDD" id="cd00077">
    <property type="entry name" value="HDc"/>
    <property type="match status" value="1"/>
</dbReference>
<dbReference type="EMBL" id="LBXD01000034">
    <property type="protein sequence ID" value="KKR22754.1"/>
    <property type="molecule type" value="Genomic_DNA"/>
</dbReference>
<dbReference type="InterPro" id="IPR006674">
    <property type="entry name" value="HD_domain"/>
</dbReference>
<protein>
    <submittedName>
        <fullName evidence="3">HD superfamily phosphohydrolase</fullName>
    </submittedName>
</protein>
<dbReference type="InterPro" id="IPR050135">
    <property type="entry name" value="dGTPase-like"/>
</dbReference>
<dbReference type="Pfam" id="PF19276">
    <property type="entry name" value="HD_assoc_2"/>
    <property type="match status" value="1"/>
</dbReference>
<sequence>MSNKYYRKYIRIPPNESIDVRRIINIVNHPIYQRLLHVSQLGPTLNIFPGAVHNRFEHSLGVHNKTKKLCQHLVEDGVMNQKDAYNVSLFALLHDIGHGPFSHLIEEITSVNHDKLGLKLAYLLAEEIKKSGGDMEYIAGLFKRQNPFYKIVMDKNMDIYHTGFGQIPDVETMLNYLTFIKGNLVIDKKSLEAARQIQSLYAYMFKQVYLHKSSMISQRYLQKMISLWLEHSGFNSSELWKLNDAELLAHLYLSDNATISGMYKSYFGRNLPVSGLVIRLKDKQFKERISGKKIRLVGENQEFFDKFIAVSGPRQLEALEAKIASYLKVDSDRIVIVPILTPWRFIPEDILYHDNGEVFSLKKTHKDYFESLKCDLDDYIAVRVCIVGEREKLYRKADGVHGIIKKTIYS</sequence>
<dbReference type="PANTHER" id="PTHR11373:SF4">
    <property type="entry name" value="DEOXYNUCLEOSIDE TRIPHOSPHATE TRIPHOSPHOHYDROLASE SAMHD1"/>
    <property type="match status" value="1"/>
</dbReference>
<name>A0A0G0P3A1_9BACT</name>
<accession>A0A0G0P3A1</accession>
<dbReference type="GO" id="GO:0008832">
    <property type="term" value="F:dGTPase activity"/>
    <property type="evidence" value="ECO:0007669"/>
    <property type="project" value="TreeGrafter"/>
</dbReference>
<dbReference type="PANTHER" id="PTHR11373">
    <property type="entry name" value="DEOXYNUCLEOSIDE TRIPHOSPHATE TRIPHOSPHOHYDROLASE"/>
    <property type="match status" value="1"/>
</dbReference>
<keyword evidence="3" id="KW-0378">Hydrolase</keyword>
<evidence type="ECO:0000259" key="1">
    <source>
        <dbReference type="Pfam" id="PF01966"/>
    </source>
</evidence>
<organism evidence="3 4">
    <name type="scientific">Candidatus Yanofskybacteria bacterium GW2011_GWD2_39_48</name>
    <dbReference type="NCBI Taxonomy" id="1619031"/>
    <lineage>
        <taxon>Bacteria</taxon>
        <taxon>Candidatus Yanofskyibacteriota</taxon>
    </lineage>
</organism>
<dbReference type="AlphaFoldDB" id="A0A0G0P3A1"/>
<dbReference type="GO" id="GO:0006203">
    <property type="term" value="P:dGTP catabolic process"/>
    <property type="evidence" value="ECO:0007669"/>
    <property type="project" value="TreeGrafter"/>
</dbReference>
<dbReference type="SUPFAM" id="SSF109604">
    <property type="entry name" value="HD-domain/PDEase-like"/>
    <property type="match status" value="1"/>
</dbReference>
<evidence type="ECO:0000259" key="2">
    <source>
        <dbReference type="Pfam" id="PF19276"/>
    </source>
</evidence>
<dbReference type="InterPro" id="IPR045509">
    <property type="entry name" value="HD_assoc_2"/>
</dbReference>
<dbReference type="Proteomes" id="UP000034764">
    <property type="component" value="Unassembled WGS sequence"/>
</dbReference>
<reference evidence="3 4" key="1">
    <citation type="journal article" date="2015" name="Nature">
        <title>rRNA introns, odd ribosomes, and small enigmatic genomes across a large radiation of phyla.</title>
        <authorList>
            <person name="Brown C.T."/>
            <person name="Hug L.A."/>
            <person name="Thomas B.C."/>
            <person name="Sharon I."/>
            <person name="Castelle C.J."/>
            <person name="Singh A."/>
            <person name="Wilkins M.J."/>
            <person name="Williams K.H."/>
            <person name="Banfield J.F."/>
        </authorList>
    </citation>
    <scope>NUCLEOTIDE SEQUENCE [LARGE SCALE GENOMIC DNA]</scope>
</reference>
<comment type="caution">
    <text evidence="3">The sequence shown here is derived from an EMBL/GenBank/DDBJ whole genome shotgun (WGS) entry which is preliminary data.</text>
</comment>
<dbReference type="Gene3D" id="1.10.3210.10">
    <property type="entry name" value="Hypothetical protein af1432"/>
    <property type="match status" value="1"/>
</dbReference>
<evidence type="ECO:0000313" key="4">
    <source>
        <dbReference type="Proteomes" id="UP000034764"/>
    </source>
</evidence>
<dbReference type="Pfam" id="PF01966">
    <property type="entry name" value="HD"/>
    <property type="match status" value="1"/>
</dbReference>
<evidence type="ECO:0000313" key="3">
    <source>
        <dbReference type="EMBL" id="KKR22754.1"/>
    </source>
</evidence>
<feature type="domain" description="HD-associated" evidence="2">
    <location>
        <begin position="169"/>
        <end position="280"/>
    </location>
</feature>
<feature type="domain" description="HD" evidence="1">
    <location>
        <begin position="55"/>
        <end position="129"/>
    </location>
</feature>